<dbReference type="InterPro" id="IPR025714">
    <property type="entry name" value="Methyltranfer_dom"/>
</dbReference>
<evidence type="ECO:0000313" key="3">
    <source>
        <dbReference type="Proteomes" id="UP000472335"/>
    </source>
</evidence>
<dbReference type="GO" id="GO:0008168">
    <property type="term" value="F:methyltransferase activity"/>
    <property type="evidence" value="ECO:0007669"/>
    <property type="project" value="UniProtKB-KW"/>
</dbReference>
<dbReference type="InterPro" id="IPR029063">
    <property type="entry name" value="SAM-dependent_MTases_sf"/>
</dbReference>
<dbReference type="GO" id="GO:0017000">
    <property type="term" value="P:antibiotic biosynthetic process"/>
    <property type="evidence" value="ECO:0007669"/>
    <property type="project" value="UniProtKB-ARBA"/>
</dbReference>
<protein>
    <submittedName>
        <fullName evidence="2">Methyltransferase domain-containing protein</fullName>
    </submittedName>
</protein>
<dbReference type="GO" id="GO:0032259">
    <property type="term" value="P:methylation"/>
    <property type="evidence" value="ECO:0007669"/>
    <property type="project" value="UniProtKB-KW"/>
</dbReference>
<organism evidence="2 3">
    <name type="scientific">Streptomyces scabichelini</name>
    <dbReference type="NCBI Taxonomy" id="2711217"/>
    <lineage>
        <taxon>Bacteria</taxon>
        <taxon>Bacillati</taxon>
        <taxon>Actinomycetota</taxon>
        <taxon>Actinomycetes</taxon>
        <taxon>Kitasatosporales</taxon>
        <taxon>Streptomycetaceae</taxon>
        <taxon>Streptomyces</taxon>
    </lineage>
</organism>
<dbReference type="Pfam" id="PF13847">
    <property type="entry name" value="Methyltransf_31"/>
    <property type="match status" value="1"/>
</dbReference>
<evidence type="ECO:0000259" key="1">
    <source>
        <dbReference type="Pfam" id="PF13847"/>
    </source>
</evidence>
<evidence type="ECO:0000313" key="2">
    <source>
        <dbReference type="EMBL" id="NGO08276.1"/>
    </source>
</evidence>
<gene>
    <name evidence="2" type="ORF">G5C60_11660</name>
</gene>
<reference evidence="2 3" key="1">
    <citation type="submission" date="2020-02" db="EMBL/GenBank/DDBJ databases">
        <title>Whole-genome analyses of novel actinobacteria.</title>
        <authorList>
            <person name="Sahin N."/>
            <person name="Gencbay T."/>
        </authorList>
    </citation>
    <scope>NUCLEOTIDE SEQUENCE [LARGE SCALE GENOMIC DNA]</scope>
    <source>
        <strain evidence="2 3">HC44</strain>
    </source>
</reference>
<feature type="domain" description="Methyltransferase" evidence="1">
    <location>
        <begin position="23"/>
        <end position="130"/>
    </location>
</feature>
<dbReference type="CDD" id="cd02440">
    <property type="entry name" value="AdoMet_MTases"/>
    <property type="match status" value="1"/>
</dbReference>
<keyword evidence="3" id="KW-1185">Reference proteome</keyword>
<name>A0A6G4V2P6_9ACTN</name>
<accession>A0A6G4V2P6</accession>
<keyword evidence="2" id="KW-0489">Methyltransferase</keyword>
<dbReference type="PANTHER" id="PTHR43861">
    <property type="entry name" value="TRANS-ACONITATE 2-METHYLTRANSFERASE-RELATED"/>
    <property type="match status" value="1"/>
</dbReference>
<dbReference type="AlphaFoldDB" id="A0A6G4V2P6"/>
<comment type="caution">
    <text evidence="2">The sequence shown here is derived from an EMBL/GenBank/DDBJ whole genome shotgun (WGS) entry which is preliminary data.</text>
</comment>
<keyword evidence="2" id="KW-0808">Transferase</keyword>
<sequence>MTHASAVANPVVDAVLDAIEIPENAAVVDLACGLGRPSLTLAARRSDVTVLGVDLDPAAIGHARAEARALGATNAEFAVMPLEQLTIPAASTDVIVSTFGLLQVGDPRQSLREAVRIMRLGSRFSLATYGDMRSNTLWSLAAPILAWYAPPGTAPGSRVQSFPDSTARKELLREAGFGEVEESTVDFFIRLPDFAAIWRMLSQPGMFGGIIDAFCGGTAVSVQRDLRSATEVYADAPGGEYVFPASCLILRGTLHLRDPLSPAFWNR</sequence>
<dbReference type="SUPFAM" id="SSF53335">
    <property type="entry name" value="S-adenosyl-L-methionine-dependent methyltransferases"/>
    <property type="match status" value="1"/>
</dbReference>
<proteinExistence type="predicted"/>
<dbReference type="Proteomes" id="UP000472335">
    <property type="component" value="Unassembled WGS sequence"/>
</dbReference>
<dbReference type="EMBL" id="JAAKZY010000028">
    <property type="protein sequence ID" value="NGO08276.1"/>
    <property type="molecule type" value="Genomic_DNA"/>
</dbReference>
<dbReference type="RefSeq" id="WP_165257831.1">
    <property type="nucleotide sequence ID" value="NZ_JAAKZY010000028.1"/>
</dbReference>
<dbReference type="Gene3D" id="3.40.50.150">
    <property type="entry name" value="Vaccinia Virus protein VP39"/>
    <property type="match status" value="1"/>
</dbReference>